<dbReference type="GO" id="GO:0050480">
    <property type="term" value="F:imidazolonepropionase activity"/>
    <property type="evidence" value="ECO:0007669"/>
    <property type="project" value="UniProtKB-UniRule"/>
</dbReference>
<comment type="subcellular location">
    <subcellularLocation>
        <location evidence="7">Cytoplasm</location>
    </subcellularLocation>
</comment>
<dbReference type="STRING" id="941907.SAMN06295910_0813"/>
<feature type="binding site" evidence="7">
    <location>
        <position position="243"/>
    </location>
    <ligand>
        <name>4-imidazolone-5-propanoate</name>
        <dbReference type="ChEBI" id="CHEBI:77893"/>
    </ligand>
</feature>
<evidence type="ECO:0000313" key="9">
    <source>
        <dbReference type="EMBL" id="SMF61819.1"/>
    </source>
</evidence>
<protein>
    <recommendedName>
        <fullName evidence="1 7">Imidazolonepropionase</fullName>
        <ecNumber evidence="1 7">3.5.2.7</ecNumber>
    </recommendedName>
    <alternativeName>
        <fullName evidence="7">Imidazolone-5-propionate hydrolase</fullName>
    </alternativeName>
</protein>
<dbReference type="PANTHER" id="PTHR42752">
    <property type="entry name" value="IMIDAZOLONEPROPIONASE"/>
    <property type="match status" value="1"/>
</dbReference>
<evidence type="ECO:0000256" key="5">
    <source>
        <dbReference type="ARBA" id="ARBA00022833"/>
    </source>
</evidence>
<feature type="domain" description="Amidohydrolase-related" evidence="8">
    <location>
        <begin position="61"/>
        <end position="378"/>
    </location>
</feature>
<dbReference type="RefSeq" id="WP_085217630.1">
    <property type="nucleotide sequence ID" value="NZ_LT840185.1"/>
</dbReference>
<dbReference type="GO" id="GO:0005506">
    <property type="term" value="F:iron ion binding"/>
    <property type="evidence" value="ECO:0007669"/>
    <property type="project" value="UniProtKB-UniRule"/>
</dbReference>
<feature type="binding site" evidence="7">
    <location>
        <position position="72"/>
    </location>
    <ligand>
        <name>Zn(2+)</name>
        <dbReference type="ChEBI" id="CHEBI:29105"/>
    </ligand>
</feature>
<name>A0A1X7G0H5_9SPHN</name>
<organism evidence="9 10">
    <name type="scientific">Allosphingosinicella indica</name>
    <dbReference type="NCBI Taxonomy" id="941907"/>
    <lineage>
        <taxon>Bacteria</taxon>
        <taxon>Pseudomonadati</taxon>
        <taxon>Pseudomonadota</taxon>
        <taxon>Alphaproteobacteria</taxon>
        <taxon>Sphingomonadales</taxon>
        <taxon>Sphingomonadaceae</taxon>
        <taxon>Allosphingosinicella</taxon>
    </lineage>
</organism>
<feature type="binding site" evidence="7">
    <location>
        <position position="315"/>
    </location>
    <ligand>
        <name>Fe(3+)</name>
        <dbReference type="ChEBI" id="CHEBI:29034"/>
    </ligand>
</feature>
<keyword evidence="4 7" id="KW-0369">Histidine metabolism</keyword>
<comment type="pathway">
    <text evidence="7">Amino-acid degradation; L-histidine degradation into L-glutamate; N-formimidoyl-L-glutamate from L-histidine: step 3/3.</text>
</comment>
<dbReference type="FunFam" id="3.20.20.140:FF:000007">
    <property type="entry name" value="Imidazolonepropionase"/>
    <property type="match status" value="1"/>
</dbReference>
<comment type="catalytic activity">
    <reaction evidence="7">
        <text>4-imidazolone-5-propanoate + H2O = N-formimidoyl-L-glutamate</text>
        <dbReference type="Rhea" id="RHEA:23660"/>
        <dbReference type="ChEBI" id="CHEBI:15377"/>
        <dbReference type="ChEBI" id="CHEBI:58928"/>
        <dbReference type="ChEBI" id="CHEBI:77893"/>
        <dbReference type="EC" id="3.5.2.7"/>
    </reaction>
</comment>
<dbReference type="InterPro" id="IPR032466">
    <property type="entry name" value="Metal_Hydrolase"/>
</dbReference>
<dbReference type="EC" id="3.5.2.7" evidence="1 7"/>
<feature type="binding site" evidence="7">
    <location>
        <position position="79"/>
    </location>
    <ligand>
        <name>4-imidazolone-5-propanoate</name>
        <dbReference type="ChEBI" id="CHEBI:77893"/>
    </ligand>
</feature>
<evidence type="ECO:0000256" key="6">
    <source>
        <dbReference type="ARBA" id="ARBA00023004"/>
    </source>
</evidence>
<feature type="binding site" evidence="7">
    <location>
        <position position="240"/>
    </location>
    <ligand>
        <name>Zn(2+)</name>
        <dbReference type="ChEBI" id="CHEBI:29105"/>
    </ligand>
</feature>
<evidence type="ECO:0000259" key="8">
    <source>
        <dbReference type="Pfam" id="PF01979"/>
    </source>
</evidence>
<dbReference type="GO" id="GO:0019557">
    <property type="term" value="P:L-histidine catabolic process to glutamate and formate"/>
    <property type="evidence" value="ECO:0007669"/>
    <property type="project" value="UniProtKB-UniPathway"/>
</dbReference>
<dbReference type="GO" id="GO:0005737">
    <property type="term" value="C:cytoplasm"/>
    <property type="evidence" value="ECO:0007669"/>
    <property type="project" value="UniProtKB-SubCell"/>
</dbReference>
<dbReference type="Proteomes" id="UP000192934">
    <property type="component" value="Chromosome I"/>
</dbReference>
<feature type="binding site" evidence="7">
    <location>
        <position position="315"/>
    </location>
    <ligand>
        <name>Zn(2+)</name>
        <dbReference type="ChEBI" id="CHEBI:29105"/>
    </ligand>
</feature>
<feature type="binding site" evidence="7">
    <location>
        <position position="320"/>
    </location>
    <ligand>
        <name>4-imidazolone-5-propanoate</name>
        <dbReference type="ChEBI" id="CHEBI:77893"/>
    </ligand>
</feature>
<dbReference type="EMBL" id="LT840185">
    <property type="protein sequence ID" value="SMF61819.1"/>
    <property type="molecule type" value="Genomic_DNA"/>
</dbReference>
<evidence type="ECO:0000256" key="7">
    <source>
        <dbReference type="HAMAP-Rule" id="MF_00372"/>
    </source>
</evidence>
<dbReference type="GO" id="GO:0008270">
    <property type="term" value="F:zinc ion binding"/>
    <property type="evidence" value="ECO:0007669"/>
    <property type="project" value="UniProtKB-UniRule"/>
</dbReference>
<proteinExistence type="inferred from homology"/>
<evidence type="ECO:0000256" key="2">
    <source>
        <dbReference type="ARBA" id="ARBA00022723"/>
    </source>
</evidence>
<dbReference type="InterPro" id="IPR005920">
    <property type="entry name" value="HutI"/>
</dbReference>
<dbReference type="Gene3D" id="2.30.40.10">
    <property type="entry name" value="Urease, subunit C, domain 1"/>
    <property type="match status" value="1"/>
</dbReference>
<dbReference type="PANTHER" id="PTHR42752:SF1">
    <property type="entry name" value="IMIDAZOLONEPROPIONASE-RELATED"/>
    <property type="match status" value="1"/>
</dbReference>
<feature type="binding site" evidence="7">
    <location>
        <position position="70"/>
    </location>
    <ligand>
        <name>Fe(3+)</name>
        <dbReference type="ChEBI" id="CHEBI:29034"/>
    </ligand>
</feature>
<dbReference type="AlphaFoldDB" id="A0A1X7G0H5"/>
<sequence>MWDRLLTDCHIATMDPAIATPFGAIEDGAIGIQDGRIVRVGRRTELAGFRARSVEPLGGAWVTPGLVDCHTHLVFGGNRAHEFEMRLQGASYEEIAKAGGGIVSTVGATRNASVEQLAEAARPRLQALMRGGATTVEVKSGYGLDVATEIKLLKAAKALGDSEAVRISPTLLALHALPPEYKERREEFVRIAIEEMLPAAADAGLATAVDAFAEGIGFTVEEARALFAAAKERGLGIKLHAEQLSNLSGAAMAARYGALSADHLEHVDEAGVAAMAEAGMVAVLLPGAFYALRETRKPPVDLLRKHKVGMAVATDCNPGTSPVLSPTLMLSMACTLFGLTPEEALGGMTREGARALGLGHEIGTIAANKAADLCVWRVSRPAELAYWVGLPGPEKRIMAGVDS</sequence>
<feature type="binding site" evidence="7">
    <location>
        <position position="319"/>
    </location>
    <ligand>
        <name>N-formimidoyl-L-glutamate</name>
        <dbReference type="ChEBI" id="CHEBI:58928"/>
    </ligand>
</feature>
<dbReference type="GO" id="GO:0019556">
    <property type="term" value="P:L-histidine catabolic process to glutamate and formamide"/>
    <property type="evidence" value="ECO:0007669"/>
    <property type="project" value="UniProtKB-UniRule"/>
</dbReference>
<feature type="binding site" evidence="7">
    <location>
        <position position="175"/>
    </location>
    <ligand>
        <name>4-imidazolone-5-propanoate</name>
        <dbReference type="ChEBI" id="CHEBI:77893"/>
    </ligand>
</feature>
<keyword evidence="10" id="KW-1185">Reference proteome</keyword>
<dbReference type="SUPFAM" id="SSF51338">
    <property type="entry name" value="Composite domain of metallo-dependent hydrolases"/>
    <property type="match status" value="1"/>
</dbReference>
<dbReference type="InterPro" id="IPR011059">
    <property type="entry name" value="Metal-dep_hydrolase_composite"/>
</dbReference>
<gene>
    <name evidence="7" type="primary">hutI</name>
    <name evidence="9" type="ORF">SAMN06295910_0813</name>
</gene>
<feature type="binding site" evidence="7">
    <location>
        <position position="317"/>
    </location>
    <ligand>
        <name>N-formimidoyl-L-glutamate</name>
        <dbReference type="ChEBI" id="CHEBI:58928"/>
    </ligand>
</feature>
<dbReference type="InterPro" id="IPR006680">
    <property type="entry name" value="Amidohydro-rel"/>
</dbReference>
<feature type="binding site" evidence="7">
    <location>
        <position position="142"/>
    </location>
    <ligand>
        <name>4-imidazolone-5-propanoate</name>
        <dbReference type="ChEBI" id="CHEBI:77893"/>
    </ligand>
</feature>
<keyword evidence="5 7" id="KW-0862">Zinc</keyword>
<evidence type="ECO:0000256" key="4">
    <source>
        <dbReference type="ARBA" id="ARBA00022808"/>
    </source>
</evidence>
<evidence type="ECO:0000313" key="10">
    <source>
        <dbReference type="Proteomes" id="UP000192934"/>
    </source>
</evidence>
<comment type="cofactor">
    <cofactor evidence="7">
        <name>Zn(2+)</name>
        <dbReference type="ChEBI" id="CHEBI:29105"/>
    </cofactor>
    <cofactor evidence="7">
        <name>Fe(3+)</name>
        <dbReference type="ChEBI" id="CHEBI:29034"/>
    </cofactor>
    <text evidence="7">Binds 1 zinc or iron ion per subunit.</text>
</comment>
<feature type="binding site" evidence="7">
    <location>
        <position position="240"/>
    </location>
    <ligand>
        <name>Fe(3+)</name>
        <dbReference type="ChEBI" id="CHEBI:29034"/>
    </ligand>
</feature>
<feature type="binding site" evidence="7">
    <location>
        <position position="72"/>
    </location>
    <ligand>
        <name>Fe(3+)</name>
        <dbReference type="ChEBI" id="CHEBI:29034"/>
    </ligand>
</feature>
<accession>A0A1X7G0H5</accession>
<dbReference type="SUPFAM" id="SSF51556">
    <property type="entry name" value="Metallo-dependent hydrolases"/>
    <property type="match status" value="1"/>
</dbReference>
<dbReference type="Gene3D" id="3.20.20.140">
    <property type="entry name" value="Metal-dependent hydrolases"/>
    <property type="match status" value="1"/>
</dbReference>
<dbReference type="Pfam" id="PF01979">
    <property type="entry name" value="Amidohydro_1"/>
    <property type="match status" value="1"/>
</dbReference>
<keyword evidence="2 7" id="KW-0479">Metal-binding</keyword>
<dbReference type="HAMAP" id="MF_00372">
    <property type="entry name" value="HutI"/>
    <property type="match status" value="1"/>
</dbReference>
<comment type="function">
    <text evidence="7">Catalyzes the hydrolytic cleavage of the carbon-nitrogen bond in imidazolone-5-propanoate to yield N-formimidoyl-L-glutamate. It is the third step in the universal histidine degradation pathway.</text>
</comment>
<keyword evidence="7" id="KW-0963">Cytoplasm</keyword>
<dbReference type="OrthoDB" id="9776455at2"/>
<feature type="binding site" evidence="7">
    <location>
        <position position="142"/>
    </location>
    <ligand>
        <name>N-formimidoyl-L-glutamate</name>
        <dbReference type="ChEBI" id="CHEBI:58928"/>
    </ligand>
</feature>
<evidence type="ECO:0000256" key="3">
    <source>
        <dbReference type="ARBA" id="ARBA00022801"/>
    </source>
</evidence>
<feature type="binding site" evidence="7">
    <location>
        <position position="70"/>
    </location>
    <ligand>
        <name>Zn(2+)</name>
        <dbReference type="ChEBI" id="CHEBI:29105"/>
    </ligand>
</feature>
<dbReference type="UniPathway" id="UPA00379">
    <property type="reaction ID" value="UER00551"/>
</dbReference>
<keyword evidence="6 7" id="KW-0408">Iron</keyword>
<dbReference type="NCBIfam" id="TIGR01224">
    <property type="entry name" value="hutI"/>
    <property type="match status" value="1"/>
</dbReference>
<comment type="similarity">
    <text evidence="7">Belongs to the metallo-dependent hydrolases superfamily. HutI family.</text>
</comment>
<reference evidence="10" key="1">
    <citation type="submission" date="2017-04" db="EMBL/GenBank/DDBJ databases">
        <authorList>
            <person name="Varghese N."/>
            <person name="Submissions S."/>
        </authorList>
    </citation>
    <scope>NUCLEOTIDE SEQUENCE [LARGE SCALE GENOMIC DNA]</scope>
    <source>
        <strain evidence="10">Dd16</strain>
    </source>
</reference>
<evidence type="ECO:0000256" key="1">
    <source>
        <dbReference type="ARBA" id="ARBA00012864"/>
    </source>
</evidence>
<keyword evidence="3 7" id="KW-0378">Hydrolase</keyword>